<feature type="transmembrane region" description="Helical" evidence="1">
    <location>
        <begin position="12"/>
        <end position="31"/>
    </location>
</feature>
<dbReference type="Proteomes" id="UP000664601">
    <property type="component" value="Unassembled WGS sequence"/>
</dbReference>
<feature type="transmembrane region" description="Helical" evidence="1">
    <location>
        <begin position="116"/>
        <end position="136"/>
    </location>
</feature>
<feature type="transmembrane region" description="Helical" evidence="1">
    <location>
        <begin position="43"/>
        <end position="65"/>
    </location>
</feature>
<keyword evidence="1" id="KW-1133">Transmembrane helix</keyword>
<evidence type="ECO:0000313" key="3">
    <source>
        <dbReference type="Proteomes" id="UP000664601"/>
    </source>
</evidence>
<comment type="caution">
    <text evidence="2">The sequence shown here is derived from an EMBL/GenBank/DDBJ whole genome shotgun (WGS) entry which is preliminary data.</text>
</comment>
<dbReference type="RefSeq" id="WP_207671625.1">
    <property type="nucleotide sequence ID" value="NZ_JAFREM010000002.1"/>
</dbReference>
<keyword evidence="3" id="KW-1185">Reference proteome</keyword>
<keyword evidence="1" id="KW-0472">Membrane</keyword>
<protein>
    <submittedName>
        <fullName evidence="2">Uncharacterized protein</fullName>
    </submittedName>
</protein>
<dbReference type="EMBL" id="JAFREM010000002">
    <property type="protein sequence ID" value="MBO1304683.1"/>
    <property type="molecule type" value="Genomic_DNA"/>
</dbReference>
<proteinExistence type="predicted"/>
<name>A0ABS3L6F4_9ENTE</name>
<evidence type="ECO:0000256" key="1">
    <source>
        <dbReference type="SAM" id="Phobius"/>
    </source>
</evidence>
<feature type="transmembrane region" description="Helical" evidence="1">
    <location>
        <begin position="77"/>
        <end position="101"/>
    </location>
</feature>
<gene>
    <name evidence="2" type="ORF">JZO70_00810</name>
</gene>
<keyword evidence="1" id="KW-0812">Transmembrane</keyword>
<accession>A0ABS3L6F4</accession>
<reference evidence="2 3" key="1">
    <citation type="submission" date="2021-03" db="EMBL/GenBank/DDBJ databases">
        <title>Enterococcal diversity collection.</title>
        <authorList>
            <person name="Gilmore M.S."/>
            <person name="Schwartzman J."/>
            <person name="Van Tyne D."/>
            <person name="Martin M."/>
            <person name="Earl A.M."/>
            <person name="Manson A.L."/>
            <person name="Straub T."/>
            <person name="Salamzade R."/>
            <person name="Saavedra J."/>
            <person name="Lebreton F."/>
            <person name="Prichula J."/>
            <person name="Schaufler K."/>
            <person name="Gaca A."/>
            <person name="Sgardioli B."/>
            <person name="Wagenaar J."/>
            <person name="Strong T."/>
        </authorList>
    </citation>
    <scope>NUCLEOTIDE SEQUENCE [LARGE SCALE GENOMIC DNA]</scope>
    <source>
        <strain evidence="2 3">669A</strain>
    </source>
</reference>
<evidence type="ECO:0000313" key="2">
    <source>
        <dbReference type="EMBL" id="MBO1304683.1"/>
    </source>
</evidence>
<organism evidence="2 3">
    <name type="scientific">Candidatus Enterococcus moelleringii</name>
    <dbReference type="NCBI Taxonomy" id="2815325"/>
    <lineage>
        <taxon>Bacteria</taxon>
        <taxon>Bacillati</taxon>
        <taxon>Bacillota</taxon>
        <taxon>Bacilli</taxon>
        <taxon>Lactobacillales</taxon>
        <taxon>Enterococcaceae</taxon>
        <taxon>Enterococcus</taxon>
    </lineage>
</organism>
<sequence>MIQTIKRYNPFPILQGYWLISPILILIYVYLTTLNLHISFTELLNQAPFAFIFLNACIAFTQSYWLKMLKGKQQKHYLFMALAQQLISFNILGAALVFLSLRRGSDEASAEQPKAFFLLGCGVLCLSILVSGLLLAQMV</sequence>